<evidence type="ECO:0000313" key="4">
    <source>
        <dbReference type="EMBL" id="KIM83350.1"/>
    </source>
</evidence>
<name>A0A0C3FG12_PILCF</name>
<feature type="region of interest" description="Disordered" evidence="1">
    <location>
        <begin position="418"/>
        <end position="449"/>
    </location>
</feature>
<sequence>WSFVLLVGLLPVVSAAPNNDPFSGMTFRAFSEFVEQHFSSRISLTTVMVVLFTMTNNFDLLNLHACQQHTLPLPDEHLQTISGWLKALARALDGKLGQDTDRLFQTTDNLSNLDNDQRNSAIATKLDSLYKLLDLSPYDDEGVFCQSRYKQVKKEIEPAYVISPAFMQCQTQSCQGQSLHINTRDCDTPRATLIKGTKIYEEVYVLSGKCPLCKTIYYADHEISAQIDKNSGDDNGTKFYLNNAKYLKVGQSVWVDRVFFGGVIHGIYHFHGSSSAFAEFWNDTFWSSQKTQSRKITQRQIWHTFLQESMRMVAKSSRVTLEMENGISIQEVTKQAFIQLGDNGVIKCAQNHSCSECTHQYKETADRITGDDPAAVLGVDENHQVPTLVGDGAELAIQDAAQARLNAQLAAQARLNADDAMDADESSQSSSSAEDVEASSQSSSTEEASPVTLVVMDGVVMEIKRDNYFVPPRFYCVETLCAPCGAVHAWTLFDKSESPTQILDFLNAVYPTPDVRPDYICIDKGCRVLHTAIVNGSWNVWKETTQFIVDSYHYINHHANDYLCHKWCNPAPLNGSAPNLVVVEHNVNGNAHYKRAFNTQACEQLNAWLGGFETILKRMTVYNFNWFL</sequence>
<reference evidence="4 5" key="1">
    <citation type="submission" date="2014-04" db="EMBL/GenBank/DDBJ databases">
        <authorList>
            <consortium name="DOE Joint Genome Institute"/>
            <person name="Kuo A."/>
            <person name="Tarkka M."/>
            <person name="Buscot F."/>
            <person name="Kohler A."/>
            <person name="Nagy L.G."/>
            <person name="Floudas D."/>
            <person name="Copeland A."/>
            <person name="Barry K.W."/>
            <person name="Cichocki N."/>
            <person name="Veneault-Fourrey C."/>
            <person name="LaButti K."/>
            <person name="Lindquist E.A."/>
            <person name="Lipzen A."/>
            <person name="Lundell T."/>
            <person name="Morin E."/>
            <person name="Murat C."/>
            <person name="Sun H."/>
            <person name="Tunlid A."/>
            <person name="Henrissat B."/>
            <person name="Grigoriev I.V."/>
            <person name="Hibbett D.S."/>
            <person name="Martin F."/>
            <person name="Nordberg H.P."/>
            <person name="Cantor M.N."/>
            <person name="Hua S.X."/>
        </authorList>
    </citation>
    <scope>NUCLEOTIDE SEQUENCE [LARGE SCALE GENOMIC DNA]</scope>
    <source>
        <strain evidence="4 5">F 1598</strain>
    </source>
</reference>
<protein>
    <recommendedName>
        <fullName evidence="3">CxC5 like cysteine cluster associated with KDZ domain-containing protein</fullName>
    </recommendedName>
</protein>
<evidence type="ECO:0000256" key="2">
    <source>
        <dbReference type="SAM" id="SignalP"/>
    </source>
</evidence>
<feature type="signal peptide" evidence="2">
    <location>
        <begin position="1"/>
        <end position="15"/>
    </location>
</feature>
<organism evidence="4 5">
    <name type="scientific">Piloderma croceum (strain F 1598)</name>
    <dbReference type="NCBI Taxonomy" id="765440"/>
    <lineage>
        <taxon>Eukaryota</taxon>
        <taxon>Fungi</taxon>
        <taxon>Dikarya</taxon>
        <taxon>Basidiomycota</taxon>
        <taxon>Agaricomycotina</taxon>
        <taxon>Agaricomycetes</taxon>
        <taxon>Agaricomycetidae</taxon>
        <taxon>Atheliales</taxon>
        <taxon>Atheliaceae</taxon>
        <taxon>Piloderma</taxon>
    </lineage>
</organism>
<dbReference type="Pfam" id="PF18718">
    <property type="entry name" value="CxC5"/>
    <property type="match status" value="1"/>
</dbReference>
<evidence type="ECO:0000259" key="3">
    <source>
        <dbReference type="Pfam" id="PF18718"/>
    </source>
</evidence>
<gene>
    <name evidence="4" type="ORF">PILCRDRAFT_37562</name>
</gene>
<evidence type="ECO:0000256" key="1">
    <source>
        <dbReference type="SAM" id="MobiDB-lite"/>
    </source>
</evidence>
<dbReference type="AlphaFoldDB" id="A0A0C3FG12"/>
<dbReference type="EMBL" id="KN832991">
    <property type="protein sequence ID" value="KIM83350.1"/>
    <property type="molecule type" value="Genomic_DNA"/>
</dbReference>
<evidence type="ECO:0000313" key="5">
    <source>
        <dbReference type="Proteomes" id="UP000054166"/>
    </source>
</evidence>
<dbReference type="Proteomes" id="UP000054166">
    <property type="component" value="Unassembled WGS sequence"/>
</dbReference>
<accession>A0A0C3FG12</accession>
<keyword evidence="2" id="KW-0732">Signal</keyword>
<keyword evidence="5" id="KW-1185">Reference proteome</keyword>
<dbReference type="InterPro" id="IPR041539">
    <property type="entry name" value="CxC5"/>
</dbReference>
<reference evidence="5" key="2">
    <citation type="submission" date="2015-01" db="EMBL/GenBank/DDBJ databases">
        <title>Evolutionary Origins and Diversification of the Mycorrhizal Mutualists.</title>
        <authorList>
            <consortium name="DOE Joint Genome Institute"/>
            <consortium name="Mycorrhizal Genomics Consortium"/>
            <person name="Kohler A."/>
            <person name="Kuo A."/>
            <person name="Nagy L.G."/>
            <person name="Floudas D."/>
            <person name="Copeland A."/>
            <person name="Barry K.W."/>
            <person name="Cichocki N."/>
            <person name="Veneault-Fourrey C."/>
            <person name="LaButti K."/>
            <person name="Lindquist E.A."/>
            <person name="Lipzen A."/>
            <person name="Lundell T."/>
            <person name="Morin E."/>
            <person name="Murat C."/>
            <person name="Riley R."/>
            <person name="Ohm R."/>
            <person name="Sun H."/>
            <person name="Tunlid A."/>
            <person name="Henrissat B."/>
            <person name="Grigoriev I.V."/>
            <person name="Hibbett D.S."/>
            <person name="Martin F."/>
        </authorList>
    </citation>
    <scope>NUCLEOTIDE SEQUENCE [LARGE SCALE GENOMIC DNA]</scope>
    <source>
        <strain evidence="5">F 1598</strain>
    </source>
</reference>
<feature type="non-terminal residue" evidence="4">
    <location>
        <position position="1"/>
    </location>
</feature>
<feature type="non-terminal residue" evidence="4">
    <location>
        <position position="628"/>
    </location>
</feature>
<proteinExistence type="predicted"/>
<feature type="compositionally biased region" description="Low complexity" evidence="1">
    <location>
        <begin position="426"/>
        <end position="449"/>
    </location>
</feature>
<dbReference type="OrthoDB" id="2527272at2759"/>
<dbReference type="InParanoid" id="A0A0C3FG12"/>
<feature type="domain" description="CxC5 like cysteine cluster associated with KDZ" evidence="3">
    <location>
        <begin position="158"/>
        <end position="285"/>
    </location>
</feature>
<dbReference type="HOGENOM" id="CLU_004966_6_1_1"/>
<feature type="chain" id="PRO_5013175650" description="CxC5 like cysteine cluster associated with KDZ domain-containing protein" evidence="2">
    <location>
        <begin position="16"/>
        <end position="628"/>
    </location>
</feature>